<comment type="similarity">
    <text evidence="1">Belongs to the BlaI transcriptional regulatory family.</text>
</comment>
<evidence type="ECO:0000256" key="2">
    <source>
        <dbReference type="ARBA" id="ARBA00023015"/>
    </source>
</evidence>
<sequence>MGTSDIQTKGLERFFGPLEARIMTILWSQPDSFIKDVQHKLEQDKPLNFNTVMTVMNRLVDKGLLVKSSGKPSKYAPVHTQEQFLSIQSRELLEDLGPLVVNYMFDAMEEVDEELLDKLEQKIKSLKEGRRHELES</sequence>
<dbReference type="InterPro" id="IPR036390">
    <property type="entry name" value="WH_DNA-bd_sf"/>
</dbReference>
<evidence type="ECO:0000256" key="1">
    <source>
        <dbReference type="ARBA" id="ARBA00011046"/>
    </source>
</evidence>
<evidence type="ECO:0000313" key="6">
    <source>
        <dbReference type="EMBL" id="SFF01524.1"/>
    </source>
</evidence>
<dbReference type="InterPro" id="IPR005650">
    <property type="entry name" value="BlaI_family"/>
</dbReference>
<dbReference type="EMBL" id="FONN01000011">
    <property type="protein sequence ID" value="SFF01524.1"/>
    <property type="molecule type" value="Genomic_DNA"/>
</dbReference>
<feature type="coiled-coil region" evidence="5">
    <location>
        <begin position="109"/>
        <end position="136"/>
    </location>
</feature>
<evidence type="ECO:0000256" key="4">
    <source>
        <dbReference type="ARBA" id="ARBA00023163"/>
    </source>
</evidence>
<dbReference type="InterPro" id="IPR036388">
    <property type="entry name" value="WH-like_DNA-bd_sf"/>
</dbReference>
<proteinExistence type="inferred from homology"/>
<dbReference type="AlphaFoldDB" id="A0A1I2F7W8"/>
<dbReference type="GO" id="GO:0003677">
    <property type="term" value="F:DNA binding"/>
    <property type="evidence" value="ECO:0007669"/>
    <property type="project" value="UniProtKB-KW"/>
</dbReference>
<evidence type="ECO:0000313" key="7">
    <source>
        <dbReference type="Proteomes" id="UP000183410"/>
    </source>
</evidence>
<dbReference type="SUPFAM" id="SSF46785">
    <property type="entry name" value="Winged helix' DNA-binding domain"/>
    <property type="match status" value="1"/>
</dbReference>
<dbReference type="Pfam" id="PF03965">
    <property type="entry name" value="Penicillinase_R"/>
    <property type="match status" value="1"/>
</dbReference>
<organism evidence="6 7">
    <name type="scientific">Paenibacillus algorifonticola</name>
    <dbReference type="NCBI Taxonomy" id="684063"/>
    <lineage>
        <taxon>Bacteria</taxon>
        <taxon>Bacillati</taxon>
        <taxon>Bacillota</taxon>
        <taxon>Bacilli</taxon>
        <taxon>Bacillales</taxon>
        <taxon>Paenibacillaceae</taxon>
        <taxon>Paenibacillus</taxon>
    </lineage>
</organism>
<keyword evidence="3" id="KW-0238">DNA-binding</keyword>
<keyword evidence="5" id="KW-0175">Coiled coil</keyword>
<accession>A0A1I2F7W8</accession>
<keyword evidence="4" id="KW-0804">Transcription</keyword>
<keyword evidence="7" id="KW-1185">Reference proteome</keyword>
<gene>
    <name evidence="6" type="ORF">SAMN04487969_111121</name>
</gene>
<dbReference type="Proteomes" id="UP000183410">
    <property type="component" value="Unassembled WGS sequence"/>
</dbReference>
<dbReference type="GO" id="GO:0045892">
    <property type="term" value="P:negative regulation of DNA-templated transcription"/>
    <property type="evidence" value="ECO:0007669"/>
    <property type="project" value="InterPro"/>
</dbReference>
<protein>
    <submittedName>
        <fullName evidence="6">Predicted transcriptional regulator</fullName>
    </submittedName>
</protein>
<reference evidence="7" key="1">
    <citation type="submission" date="2016-10" db="EMBL/GenBank/DDBJ databases">
        <authorList>
            <person name="Varghese N."/>
            <person name="Submissions S."/>
        </authorList>
    </citation>
    <scope>NUCLEOTIDE SEQUENCE [LARGE SCALE GENOMIC DNA]</scope>
    <source>
        <strain evidence="7">CGMCC 1.10223</strain>
    </source>
</reference>
<dbReference type="Gene3D" id="1.10.10.10">
    <property type="entry name" value="Winged helix-like DNA-binding domain superfamily/Winged helix DNA-binding domain"/>
    <property type="match status" value="1"/>
</dbReference>
<dbReference type="RefSeq" id="WP_046232171.1">
    <property type="nucleotide sequence ID" value="NZ_FONN01000011.1"/>
</dbReference>
<evidence type="ECO:0000256" key="3">
    <source>
        <dbReference type="ARBA" id="ARBA00023125"/>
    </source>
</evidence>
<evidence type="ECO:0000256" key="5">
    <source>
        <dbReference type="SAM" id="Coils"/>
    </source>
</evidence>
<name>A0A1I2F7W8_9BACL</name>
<keyword evidence="2" id="KW-0805">Transcription regulation</keyword>